<dbReference type="GO" id="GO:0006083">
    <property type="term" value="P:acetate metabolic process"/>
    <property type="evidence" value="ECO:0007669"/>
    <property type="project" value="TreeGrafter"/>
</dbReference>
<dbReference type="EC" id="2.7.2.1" evidence="9"/>
<evidence type="ECO:0000256" key="4">
    <source>
        <dbReference type="ARBA" id="ARBA00022723"/>
    </source>
</evidence>
<evidence type="ECO:0000256" key="5">
    <source>
        <dbReference type="ARBA" id="ARBA00022741"/>
    </source>
</evidence>
<comment type="subcellular location">
    <subcellularLocation>
        <location evidence="9">Cytoplasm</location>
    </subcellularLocation>
</comment>
<comment type="cofactor">
    <cofactor evidence="9">
        <name>Mg(2+)</name>
        <dbReference type="ChEBI" id="CHEBI:18420"/>
    </cofactor>
    <cofactor evidence="9">
        <name>Mn(2+)</name>
        <dbReference type="ChEBI" id="CHEBI:29035"/>
    </cofactor>
    <text evidence="9">Mg(2+). Can also accept Mn(2+).</text>
</comment>
<dbReference type="RefSeq" id="WP_050059568.1">
    <property type="nucleotide sequence ID" value="NZ_JACHEK010000005.1"/>
</dbReference>
<feature type="binding site" evidence="9">
    <location>
        <position position="371"/>
    </location>
    <ligand>
        <name>Mg(2+)</name>
        <dbReference type="ChEBI" id="CHEBI:18420"/>
    </ligand>
</feature>
<feature type="binding site" evidence="9">
    <location>
        <position position="8"/>
    </location>
    <ligand>
        <name>Mg(2+)</name>
        <dbReference type="ChEBI" id="CHEBI:18420"/>
    </ligand>
</feature>
<comment type="catalytic activity">
    <reaction evidence="9">
        <text>acetate + ATP = acetyl phosphate + ADP</text>
        <dbReference type="Rhea" id="RHEA:11352"/>
        <dbReference type="ChEBI" id="CHEBI:22191"/>
        <dbReference type="ChEBI" id="CHEBI:30089"/>
        <dbReference type="ChEBI" id="CHEBI:30616"/>
        <dbReference type="ChEBI" id="CHEBI:456216"/>
        <dbReference type="EC" id="2.7.2.1"/>
    </reaction>
</comment>
<sequence>MRPILAVNSGSSTLKFGLFVEDNGEQRALLQGSAEGIGKDGGKLEIQGADGKPLHQEERKYASQKEALQHVTDAMAALKVDRPIAVGHRIVHGGPKLVDHVRVTPDVLKTLEAAIHFAPLHIPTSLDLIRSTESIYPDIPQFACFDTAFHQTLPEEAYRYPLPAQFAEEGVRRYGFHGLSYASIVHQLGSELKSRTVIAHLGNGSSLAALLDGKSIDTSMGMTPTGGIPMGTRTGDLDPGVLLYLMRAHKLNDQALETLLNHNSGLLALGGASDMRKLQSSADGGDHDAALAIEIFCRAIARTAAAFAVSLGGLDALVFAGGIGEHSAPVRANICARLKLLGIEIDSACNQASEAVFSSGNVQVGIVPSQEEAQIAREVGKLLAN</sequence>
<dbReference type="PANTHER" id="PTHR21060">
    <property type="entry name" value="ACETATE KINASE"/>
    <property type="match status" value="1"/>
</dbReference>
<evidence type="ECO:0000256" key="6">
    <source>
        <dbReference type="ARBA" id="ARBA00022777"/>
    </source>
</evidence>
<dbReference type="SUPFAM" id="SSF53067">
    <property type="entry name" value="Actin-like ATPase domain"/>
    <property type="match status" value="2"/>
</dbReference>
<dbReference type="PIRSF" id="PIRSF000722">
    <property type="entry name" value="Acetate_prop_kin"/>
    <property type="match status" value="1"/>
</dbReference>
<name>A0A841JYT1_9BACT</name>
<dbReference type="PRINTS" id="PR00471">
    <property type="entry name" value="ACETATEKNASE"/>
</dbReference>
<feature type="site" description="Transition state stabilizer" evidence="9">
    <location>
        <position position="177"/>
    </location>
</feature>
<feature type="binding site" evidence="9">
    <location>
        <position position="89"/>
    </location>
    <ligand>
        <name>substrate</name>
    </ligand>
</feature>
<dbReference type="Pfam" id="PF00871">
    <property type="entry name" value="Acetate_kinase"/>
    <property type="match status" value="1"/>
</dbReference>
<keyword evidence="4 9" id="KW-0479">Metal-binding</keyword>
<dbReference type="UniPathway" id="UPA00340">
    <property type="reaction ID" value="UER00458"/>
</dbReference>
<dbReference type="GO" id="GO:0008776">
    <property type="term" value="F:acetate kinase activity"/>
    <property type="evidence" value="ECO:0007669"/>
    <property type="project" value="UniProtKB-UniRule"/>
</dbReference>
<dbReference type="GO" id="GO:0005829">
    <property type="term" value="C:cytosol"/>
    <property type="evidence" value="ECO:0007669"/>
    <property type="project" value="TreeGrafter"/>
</dbReference>
<dbReference type="EMBL" id="JACHEK010000005">
    <property type="protein sequence ID" value="MBB6144879.1"/>
    <property type="molecule type" value="Genomic_DNA"/>
</dbReference>
<dbReference type="Gene3D" id="3.30.420.40">
    <property type="match status" value="2"/>
</dbReference>
<feature type="site" description="Transition state stabilizer" evidence="9">
    <location>
        <position position="233"/>
    </location>
</feature>
<keyword evidence="8 9" id="KW-0460">Magnesium</keyword>
<keyword evidence="12" id="KW-1185">Reference proteome</keyword>
<reference evidence="11 12" key="1">
    <citation type="submission" date="2020-08" db="EMBL/GenBank/DDBJ databases">
        <title>Genomic Encyclopedia of Type Strains, Phase IV (KMG-IV): sequencing the most valuable type-strain genomes for metagenomic binning, comparative biology and taxonomic classification.</title>
        <authorList>
            <person name="Goeker M."/>
        </authorList>
    </citation>
    <scope>NUCLEOTIDE SEQUENCE [LARGE SCALE GENOMIC DNA]</scope>
    <source>
        <strain evidence="11 12">DSM 103733</strain>
    </source>
</reference>
<comment type="caution">
    <text evidence="11">The sequence shown here is derived from an EMBL/GenBank/DDBJ whole genome shotgun (WGS) entry which is preliminary data.</text>
</comment>
<evidence type="ECO:0000256" key="1">
    <source>
        <dbReference type="ARBA" id="ARBA00008748"/>
    </source>
</evidence>
<comment type="similarity">
    <text evidence="1 9 10">Belongs to the acetokinase family.</text>
</comment>
<feature type="binding site" evidence="9">
    <location>
        <begin position="274"/>
        <end position="276"/>
    </location>
    <ligand>
        <name>ATP</name>
        <dbReference type="ChEBI" id="CHEBI:30616"/>
    </ligand>
</feature>
<evidence type="ECO:0000313" key="11">
    <source>
        <dbReference type="EMBL" id="MBB6144879.1"/>
    </source>
</evidence>
<feature type="binding site" evidence="9">
    <location>
        <position position="15"/>
    </location>
    <ligand>
        <name>ATP</name>
        <dbReference type="ChEBI" id="CHEBI:30616"/>
    </ligand>
</feature>
<dbReference type="InterPro" id="IPR000890">
    <property type="entry name" value="Aliphatic_acid_kin_short-chain"/>
</dbReference>
<dbReference type="Proteomes" id="UP000538666">
    <property type="component" value="Unassembled WGS sequence"/>
</dbReference>
<comment type="function">
    <text evidence="9">Catalyzes the formation of acetyl phosphate from acetate and ATP. Can also catalyze the reverse reaction.</text>
</comment>
<feature type="binding site" evidence="9">
    <location>
        <begin position="322"/>
        <end position="326"/>
    </location>
    <ligand>
        <name>ATP</name>
        <dbReference type="ChEBI" id="CHEBI:30616"/>
    </ligand>
</feature>
<evidence type="ECO:0000256" key="7">
    <source>
        <dbReference type="ARBA" id="ARBA00022840"/>
    </source>
</evidence>
<evidence type="ECO:0000256" key="9">
    <source>
        <dbReference type="HAMAP-Rule" id="MF_00020"/>
    </source>
</evidence>
<evidence type="ECO:0000256" key="3">
    <source>
        <dbReference type="ARBA" id="ARBA00022679"/>
    </source>
</evidence>
<dbReference type="PROSITE" id="PS01076">
    <property type="entry name" value="ACETATE_KINASE_2"/>
    <property type="match status" value="1"/>
</dbReference>
<comment type="pathway">
    <text evidence="9">Metabolic intermediate biosynthesis; acetyl-CoA biosynthesis; acetyl-CoA from acetate: step 1/2.</text>
</comment>
<dbReference type="OrthoDB" id="9802453at2"/>
<keyword evidence="3 9" id="KW-0808">Transferase</keyword>
<evidence type="ECO:0000256" key="10">
    <source>
        <dbReference type="RuleBase" id="RU003835"/>
    </source>
</evidence>
<dbReference type="PANTHER" id="PTHR21060:SF21">
    <property type="entry name" value="ACETATE KINASE"/>
    <property type="match status" value="1"/>
</dbReference>
<proteinExistence type="inferred from homology"/>
<feature type="active site" description="Proton donor/acceptor" evidence="9">
    <location>
        <position position="146"/>
    </location>
</feature>
<dbReference type="GO" id="GO:0006085">
    <property type="term" value="P:acetyl-CoA biosynthetic process"/>
    <property type="evidence" value="ECO:0007669"/>
    <property type="project" value="UniProtKB-UniRule"/>
</dbReference>
<dbReference type="AlphaFoldDB" id="A0A841JYT1"/>
<dbReference type="PROSITE" id="PS01075">
    <property type="entry name" value="ACETATE_KINASE_1"/>
    <property type="match status" value="1"/>
</dbReference>
<keyword evidence="2 9" id="KW-0963">Cytoplasm</keyword>
<dbReference type="GO" id="GO:0005524">
    <property type="term" value="F:ATP binding"/>
    <property type="evidence" value="ECO:0007669"/>
    <property type="project" value="UniProtKB-KW"/>
</dbReference>
<dbReference type="InterPro" id="IPR023865">
    <property type="entry name" value="Aliphatic_acid_kinase_CS"/>
</dbReference>
<dbReference type="NCBIfam" id="TIGR00016">
    <property type="entry name" value="ackA"/>
    <property type="match status" value="1"/>
</dbReference>
<organism evidence="11 12">
    <name type="scientific">Silvibacterium bohemicum</name>
    <dbReference type="NCBI Taxonomy" id="1577686"/>
    <lineage>
        <taxon>Bacteria</taxon>
        <taxon>Pseudomonadati</taxon>
        <taxon>Acidobacteriota</taxon>
        <taxon>Terriglobia</taxon>
        <taxon>Terriglobales</taxon>
        <taxon>Acidobacteriaceae</taxon>
        <taxon>Silvibacterium</taxon>
    </lineage>
</organism>
<protein>
    <recommendedName>
        <fullName evidence="9">Acetate kinase</fullName>
        <ecNumber evidence="9">2.7.2.1</ecNumber>
    </recommendedName>
    <alternativeName>
        <fullName evidence="9">Acetokinase</fullName>
    </alternativeName>
</protein>
<dbReference type="HAMAP" id="MF_00020">
    <property type="entry name" value="Acetate_kinase"/>
    <property type="match status" value="1"/>
</dbReference>
<comment type="subunit">
    <text evidence="9">Homodimer.</text>
</comment>
<dbReference type="InterPro" id="IPR043129">
    <property type="entry name" value="ATPase_NBD"/>
</dbReference>
<gene>
    <name evidence="9" type="primary">ackA</name>
    <name evidence="11" type="ORF">HNQ77_002835</name>
</gene>
<accession>A0A841JYT1</accession>
<dbReference type="GO" id="GO:0000287">
    <property type="term" value="F:magnesium ion binding"/>
    <property type="evidence" value="ECO:0007669"/>
    <property type="project" value="UniProtKB-UniRule"/>
</dbReference>
<keyword evidence="5 9" id="KW-0547">Nucleotide-binding</keyword>
<keyword evidence="7 9" id="KW-0067">ATP-binding</keyword>
<evidence type="ECO:0000256" key="8">
    <source>
        <dbReference type="ARBA" id="ARBA00022842"/>
    </source>
</evidence>
<keyword evidence="6 9" id="KW-0418">Kinase</keyword>
<evidence type="ECO:0000256" key="2">
    <source>
        <dbReference type="ARBA" id="ARBA00022490"/>
    </source>
</evidence>
<evidence type="ECO:0000313" key="12">
    <source>
        <dbReference type="Proteomes" id="UP000538666"/>
    </source>
</evidence>
<feature type="binding site" evidence="9">
    <location>
        <begin position="200"/>
        <end position="204"/>
    </location>
    <ligand>
        <name>ATP</name>
        <dbReference type="ChEBI" id="CHEBI:30616"/>
    </ligand>
</feature>
<dbReference type="InterPro" id="IPR004372">
    <property type="entry name" value="Ac/propionate_kinase"/>
</dbReference>